<feature type="compositionally biased region" description="Polar residues" evidence="1">
    <location>
        <begin position="54"/>
        <end position="65"/>
    </location>
</feature>
<reference evidence="2" key="1">
    <citation type="submission" date="2021-03" db="EMBL/GenBank/DDBJ databases">
        <title>Draft genome sequence of rust myrtle Austropuccinia psidii MF-1, a brazilian biotype.</title>
        <authorList>
            <person name="Quecine M.C."/>
            <person name="Pachon D.M.R."/>
            <person name="Bonatelli M.L."/>
            <person name="Correr F.H."/>
            <person name="Franceschini L.M."/>
            <person name="Leite T.F."/>
            <person name="Margarido G.R.A."/>
            <person name="Almeida C.A."/>
            <person name="Ferrarezi J.A."/>
            <person name="Labate C.A."/>
        </authorList>
    </citation>
    <scope>NUCLEOTIDE SEQUENCE</scope>
    <source>
        <strain evidence="2">MF-1</strain>
    </source>
</reference>
<dbReference type="AlphaFoldDB" id="A0A9Q3J1U8"/>
<dbReference type="Proteomes" id="UP000765509">
    <property type="component" value="Unassembled WGS sequence"/>
</dbReference>
<sequence>MMNSWHSLKRFLKGEEIIKSSNRWNQLSSKAQIKKYKGISQQKDRGSKEEAPIASTSKPQANQPPQEGKKTNKKNLKKTYATIYRIPRIQKYSMENVFNIFRALREFKDKEEKIMRQQPFPKR</sequence>
<dbReference type="EMBL" id="AVOT02061322">
    <property type="protein sequence ID" value="MBW0554588.1"/>
    <property type="molecule type" value="Genomic_DNA"/>
</dbReference>
<keyword evidence="3" id="KW-1185">Reference proteome</keyword>
<accession>A0A9Q3J1U8</accession>
<protein>
    <submittedName>
        <fullName evidence="2">Uncharacterized protein</fullName>
    </submittedName>
</protein>
<feature type="compositionally biased region" description="Basic and acidic residues" evidence="1">
    <location>
        <begin position="42"/>
        <end position="51"/>
    </location>
</feature>
<evidence type="ECO:0000313" key="3">
    <source>
        <dbReference type="Proteomes" id="UP000765509"/>
    </source>
</evidence>
<organism evidence="2 3">
    <name type="scientific">Austropuccinia psidii MF-1</name>
    <dbReference type="NCBI Taxonomy" id="1389203"/>
    <lineage>
        <taxon>Eukaryota</taxon>
        <taxon>Fungi</taxon>
        <taxon>Dikarya</taxon>
        <taxon>Basidiomycota</taxon>
        <taxon>Pucciniomycotina</taxon>
        <taxon>Pucciniomycetes</taxon>
        <taxon>Pucciniales</taxon>
        <taxon>Sphaerophragmiaceae</taxon>
        <taxon>Austropuccinia</taxon>
    </lineage>
</organism>
<evidence type="ECO:0000313" key="2">
    <source>
        <dbReference type="EMBL" id="MBW0554588.1"/>
    </source>
</evidence>
<proteinExistence type="predicted"/>
<feature type="region of interest" description="Disordered" evidence="1">
    <location>
        <begin position="35"/>
        <end position="77"/>
    </location>
</feature>
<name>A0A9Q3J1U8_9BASI</name>
<comment type="caution">
    <text evidence="2">The sequence shown here is derived from an EMBL/GenBank/DDBJ whole genome shotgun (WGS) entry which is preliminary data.</text>
</comment>
<gene>
    <name evidence="2" type="ORF">O181_094303</name>
</gene>
<evidence type="ECO:0000256" key="1">
    <source>
        <dbReference type="SAM" id="MobiDB-lite"/>
    </source>
</evidence>